<evidence type="ECO:0000313" key="2">
    <source>
        <dbReference type="Proteomes" id="UP000239549"/>
    </source>
</evidence>
<gene>
    <name evidence="1" type="ORF">DCCM_2510</name>
</gene>
<proteinExistence type="predicted"/>
<dbReference type="EMBL" id="BFAV01000098">
    <property type="protein sequence ID" value="GBF33409.1"/>
    <property type="molecule type" value="Genomic_DNA"/>
</dbReference>
<sequence>MVTGNGAVSFIASFRKQSQFDGQHFKRIGNVEFNVHEIKSMAASLNISLSPEVTGNGESTKETQTTSQQLKYISFSEMSEVMTHFFESINVDRLFFLIDEWSEIPIQIQPLLAELLKRAFITLKITIKIAAIPNRTRLMLDNRTGLEDGGDIFGHQLDYRFIYELHPDVTKKFFNELLYNQLSLINKSLFKPFFEQSLSQPNQSFINVFLANQALREILIASAGIPRDFLSIFINAYTNFVNRNTTQKHMALTDIRTATVAWYEVDKKKAVESNQNAKIMLDKIIKEIILDKKSCHFLIPEKYETNTILNDLIDLRIIHLRKRGISHKGNKGVPYNVYYLDYACYTSSNVYHNKINSNLLNDIETVDDFREIRRISLEEKFFDSLNAELGNSFRCSHCNMMVDITHAAYIKQKICNHCYEKVE</sequence>
<evidence type="ECO:0000313" key="1">
    <source>
        <dbReference type="EMBL" id="GBF33409.1"/>
    </source>
</evidence>
<dbReference type="AlphaFoldDB" id="A0A2L2XAU9"/>
<dbReference type="OrthoDB" id="8432819at2"/>
<comment type="caution">
    <text evidence="1">The sequence shown here is derived from an EMBL/GenBank/DDBJ whole genome shotgun (WGS) entry which is preliminary data.</text>
</comment>
<keyword evidence="2" id="KW-1185">Reference proteome</keyword>
<protein>
    <submittedName>
        <fullName evidence="1">Uncharacterized protein</fullName>
    </submittedName>
</protein>
<dbReference type="RefSeq" id="WP_104371812.1">
    <property type="nucleotide sequence ID" value="NZ_BFAV01000098.1"/>
</dbReference>
<dbReference type="Proteomes" id="UP000239549">
    <property type="component" value="Unassembled WGS sequence"/>
</dbReference>
<organism evidence="1 2">
    <name type="scientific">Desulfocucumis palustris</name>
    <dbReference type="NCBI Taxonomy" id="1898651"/>
    <lineage>
        <taxon>Bacteria</taxon>
        <taxon>Bacillati</taxon>
        <taxon>Bacillota</taxon>
        <taxon>Clostridia</taxon>
        <taxon>Eubacteriales</taxon>
        <taxon>Desulfocucumaceae</taxon>
        <taxon>Desulfocucumis</taxon>
    </lineage>
</organism>
<reference evidence="2" key="1">
    <citation type="submission" date="2018-02" db="EMBL/GenBank/DDBJ databases">
        <title>Genome sequence of Desulfocucumis palustris strain NAW-5.</title>
        <authorList>
            <person name="Watanabe M."/>
            <person name="Kojima H."/>
            <person name="Fukui M."/>
        </authorList>
    </citation>
    <scope>NUCLEOTIDE SEQUENCE [LARGE SCALE GENOMIC DNA]</scope>
    <source>
        <strain evidence="2">NAW-5</strain>
    </source>
</reference>
<accession>A0A2L2XAU9</accession>
<name>A0A2L2XAU9_9FIRM</name>